<sequence length="490" mass="53378">MAGMIMPSVSILIAWGLLASVFIGKYDDNGEWVRTGWFKSEAIGQIIALTMKYLLPVLIGYTAGNMVYKTRGAVFAAFITFLIILGNDWTYKTTASDWVIGDSVASKVGAPNQIVGAMIMAPLTTYAYKNIEILYINQIKPGFEMVVKNFSLALFAIFFGLISYFVWGFAMYGISYVMVEIINLFTKIPWLFPFMAIVTEPLRAVFLNNALNYGVMIPLGLTEVEQGRGFSNFFMVGGNPGPGFGLLIAYAIWRKKQRGAASSSSVIKLIGGIHEVHYVYILSEPIMILATIGGAFTSLSIISLAGGGAIAGISPGSIISVISMSGDGIRILINVAALFTGALVSFAIASIIMIFKRKHNIQTQEVNVTDEGIKFKNSTNDKNVINNSISIDLKNAKKLMVACDAGVGSSAMAAGILKKWVKDKNLDIIVDNCAVKDLTSDIDIVVTMINFKEVAMENSPNAYIYTVQKYLGKDVFTELQNMLLEAKKDE</sequence>
<evidence type="ECO:0000256" key="1">
    <source>
        <dbReference type="ARBA" id="ARBA00002434"/>
    </source>
</evidence>
<proteinExistence type="predicted"/>
<evidence type="ECO:0000256" key="12">
    <source>
        <dbReference type="SAM" id="Phobius"/>
    </source>
</evidence>
<keyword evidence="8" id="KW-0598">Phosphotransferase system</keyword>
<gene>
    <name evidence="15" type="ORF">SLITO_v1c05580</name>
</gene>
<dbReference type="InterPro" id="IPR029503">
    <property type="entry name" value="PTS_EIIB_mannitol"/>
</dbReference>
<dbReference type="InterPro" id="IPR013011">
    <property type="entry name" value="PTS_EIIB_2"/>
</dbReference>
<keyword evidence="6" id="KW-0762">Sugar transport</keyword>
<dbReference type="PANTHER" id="PTHR30181:SF2">
    <property type="entry name" value="PTS SYSTEM MANNITOL-SPECIFIC EIICBA COMPONENT"/>
    <property type="match status" value="1"/>
</dbReference>
<dbReference type="EMBL" id="CP012357">
    <property type="protein sequence ID" value="AKX34196.1"/>
    <property type="molecule type" value="Genomic_DNA"/>
</dbReference>
<dbReference type="PATRIC" id="fig|216942.3.peg.561"/>
<keyword evidence="16" id="KW-1185">Reference proteome</keyword>
<dbReference type="Pfam" id="PF02302">
    <property type="entry name" value="PTS_IIB"/>
    <property type="match status" value="1"/>
</dbReference>
<evidence type="ECO:0000256" key="8">
    <source>
        <dbReference type="ARBA" id="ARBA00022683"/>
    </source>
</evidence>
<feature type="domain" description="PTS EIIC type-2" evidence="14">
    <location>
        <begin position="1"/>
        <end position="370"/>
    </location>
</feature>
<dbReference type="RefSeq" id="WP_200901507.1">
    <property type="nucleotide sequence ID" value="NZ_CP012357.1"/>
</dbReference>
<feature type="transmembrane region" description="Helical" evidence="12">
    <location>
        <begin position="173"/>
        <end position="192"/>
    </location>
</feature>
<evidence type="ECO:0000313" key="15">
    <source>
        <dbReference type="EMBL" id="AKX34196.1"/>
    </source>
</evidence>
<name>A0A0K1W1Y5_9MOLU</name>
<evidence type="ECO:0000256" key="2">
    <source>
        <dbReference type="ARBA" id="ARBA00004651"/>
    </source>
</evidence>
<dbReference type="GO" id="GO:0009401">
    <property type="term" value="P:phosphoenolpyruvate-dependent sugar phosphotransferase system"/>
    <property type="evidence" value="ECO:0007669"/>
    <property type="project" value="UniProtKB-KW"/>
</dbReference>
<evidence type="ECO:0000256" key="11">
    <source>
        <dbReference type="ARBA" id="ARBA00023136"/>
    </source>
</evidence>
<feature type="transmembrane region" description="Helical" evidence="12">
    <location>
        <begin position="233"/>
        <end position="253"/>
    </location>
</feature>
<dbReference type="InterPro" id="IPR050893">
    <property type="entry name" value="Sugar_PTS"/>
</dbReference>
<evidence type="ECO:0000259" key="13">
    <source>
        <dbReference type="PROSITE" id="PS51099"/>
    </source>
</evidence>
<keyword evidence="9 12" id="KW-0812">Transmembrane</keyword>
<evidence type="ECO:0000256" key="5">
    <source>
        <dbReference type="ARBA" id="ARBA00022553"/>
    </source>
</evidence>
<evidence type="ECO:0000256" key="4">
    <source>
        <dbReference type="ARBA" id="ARBA00022475"/>
    </source>
</evidence>
<evidence type="ECO:0000256" key="3">
    <source>
        <dbReference type="ARBA" id="ARBA00022448"/>
    </source>
</evidence>
<feature type="transmembrane region" description="Helical" evidence="12">
    <location>
        <begin position="331"/>
        <end position="355"/>
    </location>
</feature>
<dbReference type="InterPro" id="IPR003501">
    <property type="entry name" value="PTS_EIIB_2/3"/>
</dbReference>
<dbReference type="PROSITE" id="PS51099">
    <property type="entry name" value="PTS_EIIB_TYPE_2"/>
    <property type="match status" value="1"/>
</dbReference>
<comment type="function">
    <text evidence="1">The phosphoenolpyruvate-dependent sugar phosphotransferase system (sugar PTS), a major carbohydrate active transport system, catalyzes the phosphorylation of incoming sugar substrates concomitantly with their translocation across the cell membrane. The enzyme II CmtAB PTS system is involved in D-mannitol transport.</text>
</comment>
<dbReference type="GO" id="GO:0090563">
    <property type="term" value="F:protein-phosphocysteine-sugar phosphotransferase activity"/>
    <property type="evidence" value="ECO:0007669"/>
    <property type="project" value="TreeGrafter"/>
</dbReference>
<feature type="transmembrane region" description="Helical" evidence="12">
    <location>
        <begin position="110"/>
        <end position="128"/>
    </location>
</feature>
<feature type="transmembrane region" description="Helical" evidence="12">
    <location>
        <begin position="73"/>
        <end position="90"/>
    </location>
</feature>
<evidence type="ECO:0000256" key="9">
    <source>
        <dbReference type="ARBA" id="ARBA00022692"/>
    </source>
</evidence>
<dbReference type="STRING" id="216942.SLITO_v1c05580"/>
<feature type="transmembrane region" description="Helical" evidence="12">
    <location>
        <begin position="286"/>
        <end position="311"/>
    </location>
</feature>
<feature type="transmembrane region" description="Helical" evidence="12">
    <location>
        <begin position="42"/>
        <end position="61"/>
    </location>
</feature>
<keyword evidence="4" id="KW-1003">Cell membrane</keyword>
<keyword evidence="10 12" id="KW-1133">Transmembrane helix</keyword>
<dbReference type="PANTHER" id="PTHR30181">
    <property type="entry name" value="MANNITOL PERMEASE IIC COMPONENT"/>
    <property type="match status" value="1"/>
</dbReference>
<evidence type="ECO:0000256" key="7">
    <source>
        <dbReference type="ARBA" id="ARBA00022679"/>
    </source>
</evidence>
<dbReference type="AlphaFoldDB" id="A0A0K1W1Y5"/>
<keyword evidence="5" id="KW-0597">Phosphoprotein</keyword>
<evidence type="ECO:0000259" key="14">
    <source>
        <dbReference type="PROSITE" id="PS51104"/>
    </source>
</evidence>
<comment type="subcellular location">
    <subcellularLocation>
        <location evidence="2">Cell membrane</location>
        <topology evidence="2">Multi-pass membrane protein</topology>
    </subcellularLocation>
</comment>
<dbReference type="InterPro" id="IPR013014">
    <property type="entry name" value="PTS_EIIC_2"/>
</dbReference>
<organism evidence="15 16">
    <name type="scientific">Spiroplasma litorale</name>
    <dbReference type="NCBI Taxonomy" id="216942"/>
    <lineage>
        <taxon>Bacteria</taxon>
        <taxon>Bacillati</taxon>
        <taxon>Mycoplasmatota</taxon>
        <taxon>Mollicutes</taxon>
        <taxon>Entomoplasmatales</taxon>
        <taxon>Spiroplasmataceae</taxon>
        <taxon>Spiroplasma</taxon>
    </lineage>
</organism>
<evidence type="ECO:0000256" key="10">
    <source>
        <dbReference type="ARBA" id="ARBA00022989"/>
    </source>
</evidence>
<dbReference type="PROSITE" id="PS51104">
    <property type="entry name" value="PTS_EIIC_TYPE_2"/>
    <property type="match status" value="1"/>
</dbReference>
<dbReference type="InterPro" id="IPR036095">
    <property type="entry name" value="PTS_EIIB-like_sf"/>
</dbReference>
<reference evidence="15 16" key="1">
    <citation type="journal article" date="2015" name="Genome Announc.">
        <title>Complete Genome Sequence of Spiroplasma litorale TN-1T (DSM 21781), a Bacterium Isolated from a Green-Eyed Horsefly (Tabanus nigrovittatus).</title>
        <authorList>
            <person name="Lo W.S."/>
            <person name="Lai Y.C."/>
            <person name="Lien Y.W."/>
            <person name="Wang T.H."/>
            <person name="Kuo C.H."/>
        </authorList>
    </citation>
    <scope>NUCLEOTIDE SEQUENCE [LARGE SCALE GENOMIC DNA]</scope>
    <source>
        <strain evidence="15 16">TN-1</strain>
    </source>
</reference>
<evidence type="ECO:0000256" key="6">
    <source>
        <dbReference type="ARBA" id="ARBA00022597"/>
    </source>
</evidence>
<feature type="transmembrane region" description="Helical" evidence="12">
    <location>
        <begin position="204"/>
        <end position="221"/>
    </location>
</feature>
<dbReference type="Gene3D" id="3.40.50.2300">
    <property type="match status" value="1"/>
</dbReference>
<keyword evidence="3" id="KW-0813">Transport</keyword>
<protein>
    <submittedName>
        <fullName evidence="15">Uncharacterized protein</fullName>
    </submittedName>
</protein>
<dbReference type="GO" id="GO:0005886">
    <property type="term" value="C:plasma membrane"/>
    <property type="evidence" value="ECO:0007669"/>
    <property type="project" value="UniProtKB-SubCell"/>
</dbReference>
<accession>A0A0K1W1Y5</accession>
<feature type="domain" description="PTS EIIB type-2" evidence="13">
    <location>
        <begin position="397"/>
        <end position="490"/>
    </location>
</feature>
<dbReference type="Proteomes" id="UP000067476">
    <property type="component" value="Chromosome"/>
</dbReference>
<dbReference type="GO" id="GO:0022872">
    <property type="term" value="F:protein-N(PI)-phosphohistidine-mannitol phosphotransferase system transmembrane transporter activity"/>
    <property type="evidence" value="ECO:0007669"/>
    <property type="project" value="InterPro"/>
</dbReference>
<dbReference type="KEGG" id="sll:SLITO_v1c05580"/>
<keyword evidence="11 12" id="KW-0472">Membrane</keyword>
<dbReference type="SUPFAM" id="SSF52794">
    <property type="entry name" value="PTS system IIB component-like"/>
    <property type="match status" value="1"/>
</dbReference>
<evidence type="ECO:0000313" key="16">
    <source>
        <dbReference type="Proteomes" id="UP000067476"/>
    </source>
</evidence>
<dbReference type="CDD" id="cd05567">
    <property type="entry name" value="PTS_IIB_mannitol"/>
    <property type="match status" value="1"/>
</dbReference>
<feature type="transmembrane region" description="Helical" evidence="12">
    <location>
        <begin position="149"/>
        <end position="167"/>
    </location>
</feature>
<keyword evidence="7" id="KW-0808">Transferase</keyword>